<reference evidence="8" key="1">
    <citation type="submission" date="2021-01" db="EMBL/GenBank/DDBJ databases">
        <authorList>
            <person name="Corre E."/>
            <person name="Pelletier E."/>
            <person name="Niang G."/>
            <person name="Scheremetjew M."/>
            <person name="Finn R."/>
            <person name="Kale V."/>
            <person name="Holt S."/>
            <person name="Cochrane G."/>
            <person name="Meng A."/>
            <person name="Brown T."/>
            <person name="Cohen L."/>
        </authorList>
    </citation>
    <scope>NUCLEOTIDE SEQUENCE</scope>
    <source>
        <strain evidence="8">MM31A-1</strain>
    </source>
</reference>
<dbReference type="SMART" id="SM00184">
    <property type="entry name" value="RING"/>
    <property type="match status" value="1"/>
</dbReference>
<evidence type="ECO:0000256" key="5">
    <source>
        <dbReference type="SAM" id="Coils"/>
    </source>
</evidence>
<dbReference type="GO" id="GO:0006281">
    <property type="term" value="P:DNA repair"/>
    <property type="evidence" value="ECO:0007669"/>
    <property type="project" value="TreeGrafter"/>
</dbReference>
<dbReference type="PANTHER" id="PTHR12683:SF13">
    <property type="entry name" value="CDK-ACTIVATING KINASE ASSEMBLY FACTOR MAT1"/>
    <property type="match status" value="1"/>
</dbReference>
<dbReference type="InterPro" id="IPR013083">
    <property type="entry name" value="Znf_RING/FYVE/PHD"/>
</dbReference>
<evidence type="ECO:0000256" key="4">
    <source>
        <dbReference type="PROSITE-ProRule" id="PRU00175"/>
    </source>
</evidence>
<dbReference type="InterPro" id="IPR017907">
    <property type="entry name" value="Znf_RING_CS"/>
</dbReference>
<dbReference type="InterPro" id="IPR015877">
    <property type="entry name" value="MAT1_centre"/>
</dbReference>
<dbReference type="EMBL" id="HBIO01007964">
    <property type="protein sequence ID" value="CAE0461201.1"/>
    <property type="molecule type" value="Transcribed_RNA"/>
</dbReference>
<keyword evidence="2 4" id="KW-0863">Zinc-finger</keyword>
<dbReference type="InterPro" id="IPR001841">
    <property type="entry name" value="Znf_RING"/>
</dbReference>
<gene>
    <name evidence="8" type="ORF">CDEB00056_LOCUS6042</name>
</gene>
<sequence length="318" mass="35913">MESDEADLFRCAVCGMSEGDSSNFTQSSLQTNATVGCGHQFCSVCVERELSRRKVFPCPICEIAVKRVTLSTRSLDDVQCEKDTSWRRRVQKVYNKVESDFENLFDYNNYLEEVEDIIFCIVNEEPNAEEMKAKVKKYEEENKSLIVIRQSQRADEERSIADRIAAEQRDSERRKREFWEEERAIALAKKRFKQESLQVSLGEREEVSSELLAAQMAGYRNEILKQQRGRSSQTYTQGPRVREPPGGLKGDIKLDRTLYLKRQSAGGGIESGSLVSHEKNWNLAVSTLFIPGVGVNLNLNAGGAIISCGTGTPMDTTQ</sequence>
<accession>A0A7S3Q0C2</accession>
<organism evidence="8">
    <name type="scientific">Chaetoceros debilis</name>
    <dbReference type="NCBI Taxonomy" id="122233"/>
    <lineage>
        <taxon>Eukaryota</taxon>
        <taxon>Sar</taxon>
        <taxon>Stramenopiles</taxon>
        <taxon>Ochrophyta</taxon>
        <taxon>Bacillariophyta</taxon>
        <taxon>Coscinodiscophyceae</taxon>
        <taxon>Chaetocerotophycidae</taxon>
        <taxon>Chaetocerotales</taxon>
        <taxon>Chaetocerotaceae</taxon>
        <taxon>Chaetoceros</taxon>
    </lineage>
</organism>
<evidence type="ECO:0000256" key="1">
    <source>
        <dbReference type="ARBA" id="ARBA00022723"/>
    </source>
</evidence>
<feature type="region of interest" description="Disordered" evidence="6">
    <location>
        <begin position="226"/>
        <end position="250"/>
    </location>
</feature>
<keyword evidence="1" id="KW-0479">Metal-binding</keyword>
<dbReference type="InterPro" id="IPR018957">
    <property type="entry name" value="Znf_C3HC4_RING-type"/>
</dbReference>
<dbReference type="Gene3D" id="3.30.40.10">
    <property type="entry name" value="Zinc/RING finger domain, C3HC4 (zinc finger)"/>
    <property type="match status" value="1"/>
</dbReference>
<dbReference type="GO" id="GO:0008270">
    <property type="term" value="F:zinc ion binding"/>
    <property type="evidence" value="ECO:0007669"/>
    <property type="project" value="UniProtKB-KW"/>
</dbReference>
<dbReference type="Pfam" id="PF06391">
    <property type="entry name" value="MAT1"/>
    <property type="match status" value="1"/>
</dbReference>
<dbReference type="PROSITE" id="PS00518">
    <property type="entry name" value="ZF_RING_1"/>
    <property type="match status" value="1"/>
</dbReference>
<feature type="domain" description="RING-type" evidence="7">
    <location>
        <begin position="11"/>
        <end position="62"/>
    </location>
</feature>
<evidence type="ECO:0000259" key="7">
    <source>
        <dbReference type="PROSITE" id="PS50089"/>
    </source>
</evidence>
<dbReference type="PANTHER" id="PTHR12683">
    <property type="entry name" value="CDK-ACTIVATING KINASE ASSEMBLY FACTOR MAT1"/>
    <property type="match status" value="1"/>
</dbReference>
<keyword evidence="3" id="KW-0862">Zinc</keyword>
<dbReference type="SUPFAM" id="SSF57850">
    <property type="entry name" value="RING/U-box"/>
    <property type="match status" value="1"/>
</dbReference>
<protein>
    <recommendedName>
        <fullName evidence="7">RING-type domain-containing protein</fullName>
    </recommendedName>
</protein>
<evidence type="ECO:0000256" key="6">
    <source>
        <dbReference type="SAM" id="MobiDB-lite"/>
    </source>
</evidence>
<keyword evidence="5" id="KW-0175">Coiled coil</keyword>
<dbReference type="GO" id="GO:0005675">
    <property type="term" value="C:transcription factor TFIIH holo complex"/>
    <property type="evidence" value="ECO:0007669"/>
    <property type="project" value="TreeGrafter"/>
</dbReference>
<evidence type="ECO:0000256" key="2">
    <source>
        <dbReference type="ARBA" id="ARBA00022771"/>
    </source>
</evidence>
<evidence type="ECO:0000256" key="3">
    <source>
        <dbReference type="ARBA" id="ARBA00022833"/>
    </source>
</evidence>
<dbReference type="GO" id="GO:0006357">
    <property type="term" value="P:regulation of transcription by RNA polymerase II"/>
    <property type="evidence" value="ECO:0007669"/>
    <property type="project" value="TreeGrafter"/>
</dbReference>
<proteinExistence type="predicted"/>
<evidence type="ECO:0000313" key="8">
    <source>
        <dbReference type="EMBL" id="CAE0461201.1"/>
    </source>
</evidence>
<dbReference type="PROSITE" id="PS50089">
    <property type="entry name" value="ZF_RING_2"/>
    <property type="match status" value="1"/>
</dbReference>
<feature type="coiled-coil region" evidence="5">
    <location>
        <begin position="121"/>
        <end position="148"/>
    </location>
</feature>
<dbReference type="Pfam" id="PF00097">
    <property type="entry name" value="zf-C3HC4"/>
    <property type="match status" value="1"/>
</dbReference>
<dbReference type="AlphaFoldDB" id="A0A7S3Q0C2"/>
<name>A0A7S3Q0C2_9STRA</name>